<protein>
    <submittedName>
        <fullName evidence="1">Uncharacterized protein</fullName>
    </submittedName>
</protein>
<sequence>MTQFNKSMYFDPNNWNPPVAEFTQEDIENILTEAGYSFIRKGGKNE</sequence>
<reference evidence="1" key="1">
    <citation type="submission" date="2019-02" db="EMBL/GenBank/DDBJ databases">
        <title>Isolation of virulent Lactobacillus brevis phages.</title>
        <authorList>
            <person name="Feyereisen M."/>
            <person name="Mahony J."/>
            <person name="O'Sullivan T."/>
            <person name="van Sinderen D."/>
        </authorList>
    </citation>
    <scope>NUCLEOTIDE SEQUENCE [LARGE SCALE GENOMIC DNA]</scope>
</reference>
<proteinExistence type="predicted"/>
<dbReference type="Proteomes" id="UP000306187">
    <property type="component" value="Segment"/>
</dbReference>
<keyword evidence="2" id="KW-1185">Reference proteome</keyword>
<name>A0A4Y5FFK0_9CAUD</name>
<organism evidence="1 2">
    <name type="scientific">Lactobacillus phage SAC12B</name>
    <dbReference type="NCBI Taxonomy" id="2510941"/>
    <lineage>
        <taxon>Viruses</taxon>
        <taxon>Duplodnaviria</taxon>
        <taxon>Heunggongvirae</taxon>
        <taxon>Uroviricota</taxon>
        <taxon>Caudoviricetes</taxon>
        <taxon>Herelleviridae</taxon>
        <taxon>Tybeckvirus</taxon>
        <taxon>Tybeckvirus SAC12B</taxon>
    </lineage>
</organism>
<evidence type="ECO:0000313" key="2">
    <source>
        <dbReference type="Proteomes" id="UP000306187"/>
    </source>
</evidence>
<dbReference type="EMBL" id="MK504446">
    <property type="protein sequence ID" value="QBJ03903.1"/>
    <property type="molecule type" value="Genomic_DNA"/>
</dbReference>
<accession>A0A4Y5FFK0</accession>
<evidence type="ECO:0000313" key="1">
    <source>
        <dbReference type="EMBL" id="QBJ03903.1"/>
    </source>
</evidence>
<gene>
    <name evidence="1" type="ORF">SAC12B_0114</name>
</gene>